<dbReference type="Pfam" id="PF03466">
    <property type="entry name" value="LysR_substrate"/>
    <property type="match status" value="1"/>
</dbReference>
<dbReference type="InterPro" id="IPR036388">
    <property type="entry name" value="WH-like_DNA-bd_sf"/>
</dbReference>
<reference evidence="6 7" key="1">
    <citation type="submission" date="2013-10" db="EMBL/GenBank/DDBJ databases">
        <title>Salinisphaera orenii MK-B5 Genome Sequencing.</title>
        <authorList>
            <person name="Lai Q."/>
            <person name="Li C."/>
            <person name="Shao Z."/>
        </authorList>
    </citation>
    <scope>NUCLEOTIDE SEQUENCE [LARGE SCALE GENOMIC DNA]</scope>
    <source>
        <strain evidence="6 7">MK-B5</strain>
    </source>
</reference>
<evidence type="ECO:0000256" key="1">
    <source>
        <dbReference type="ARBA" id="ARBA00009437"/>
    </source>
</evidence>
<gene>
    <name evidence="6" type="ORF">SAOR_13400</name>
</gene>
<dbReference type="RefSeq" id="WP_123631886.1">
    <property type="nucleotide sequence ID" value="NZ_AYKH01000040.1"/>
</dbReference>
<sequence length="299" mass="32299">MLNGAVHRQLDIDLLRTFHLACELGTLRAVAERRHLTLGAVSQQIKRLETLLDRRLLERGRQGVTPTARGLQLQADSRAVVAAHDDLVDRLAAHRVGGVVRLGLPEVYTPRLLDDLLPRLRRAHPELSLQVRTESSGALRRLLDEDALDIAVTVTAATEPQGGVPLWRTRPIWAAGTTAVLAAGDPLPLALHPPDCPYRQLGLNALDAAHRAWAPAFTSASMAAIESAVEAGVAVGILDRSRLTPRMRELTPRDGLPALADCTAVLVESPTTDDTRATPRRIVFDALASARLAGAPEVR</sequence>
<dbReference type="PROSITE" id="PS50931">
    <property type="entry name" value="HTH_LYSR"/>
    <property type="match status" value="1"/>
</dbReference>
<keyword evidence="2" id="KW-0805">Transcription regulation</keyword>
<dbReference type="GO" id="GO:0003677">
    <property type="term" value="F:DNA binding"/>
    <property type="evidence" value="ECO:0007669"/>
    <property type="project" value="UniProtKB-KW"/>
</dbReference>
<dbReference type="InterPro" id="IPR050176">
    <property type="entry name" value="LTTR"/>
</dbReference>
<dbReference type="Proteomes" id="UP000283993">
    <property type="component" value="Unassembled WGS sequence"/>
</dbReference>
<dbReference type="PANTHER" id="PTHR30579">
    <property type="entry name" value="TRANSCRIPTIONAL REGULATOR"/>
    <property type="match status" value="1"/>
</dbReference>
<evidence type="ECO:0000313" key="6">
    <source>
        <dbReference type="EMBL" id="ROO24972.1"/>
    </source>
</evidence>
<evidence type="ECO:0000256" key="3">
    <source>
        <dbReference type="ARBA" id="ARBA00023125"/>
    </source>
</evidence>
<dbReference type="SUPFAM" id="SSF53850">
    <property type="entry name" value="Periplasmic binding protein-like II"/>
    <property type="match status" value="1"/>
</dbReference>
<evidence type="ECO:0000313" key="7">
    <source>
        <dbReference type="Proteomes" id="UP000283993"/>
    </source>
</evidence>
<dbReference type="Pfam" id="PF00126">
    <property type="entry name" value="HTH_1"/>
    <property type="match status" value="1"/>
</dbReference>
<dbReference type="SUPFAM" id="SSF46785">
    <property type="entry name" value="Winged helix' DNA-binding domain"/>
    <property type="match status" value="1"/>
</dbReference>
<feature type="domain" description="HTH lysR-type" evidence="5">
    <location>
        <begin position="10"/>
        <end position="67"/>
    </location>
</feature>
<evidence type="ECO:0000259" key="5">
    <source>
        <dbReference type="PROSITE" id="PS50931"/>
    </source>
</evidence>
<organism evidence="6 7">
    <name type="scientific">Salinisphaera orenii MK-B5</name>
    <dbReference type="NCBI Taxonomy" id="856730"/>
    <lineage>
        <taxon>Bacteria</taxon>
        <taxon>Pseudomonadati</taxon>
        <taxon>Pseudomonadota</taxon>
        <taxon>Gammaproteobacteria</taxon>
        <taxon>Salinisphaerales</taxon>
        <taxon>Salinisphaeraceae</taxon>
        <taxon>Salinisphaera</taxon>
    </lineage>
</organism>
<protein>
    <submittedName>
        <fullName evidence="6">LysR family transcriptional regulator</fullName>
    </submittedName>
</protein>
<accession>A0A423PH82</accession>
<dbReference type="PANTHER" id="PTHR30579:SF7">
    <property type="entry name" value="HTH-TYPE TRANSCRIPTIONAL REGULATOR LRHA-RELATED"/>
    <property type="match status" value="1"/>
</dbReference>
<comment type="caution">
    <text evidence="6">The sequence shown here is derived from an EMBL/GenBank/DDBJ whole genome shotgun (WGS) entry which is preliminary data.</text>
</comment>
<dbReference type="EMBL" id="AYKH01000040">
    <property type="protein sequence ID" value="ROO24972.1"/>
    <property type="molecule type" value="Genomic_DNA"/>
</dbReference>
<dbReference type="GO" id="GO:0003700">
    <property type="term" value="F:DNA-binding transcription factor activity"/>
    <property type="evidence" value="ECO:0007669"/>
    <property type="project" value="InterPro"/>
</dbReference>
<keyword evidence="3" id="KW-0238">DNA-binding</keyword>
<evidence type="ECO:0000256" key="4">
    <source>
        <dbReference type="ARBA" id="ARBA00023163"/>
    </source>
</evidence>
<dbReference type="Gene3D" id="3.40.190.10">
    <property type="entry name" value="Periplasmic binding protein-like II"/>
    <property type="match status" value="2"/>
</dbReference>
<keyword evidence="7" id="KW-1185">Reference proteome</keyword>
<dbReference type="InterPro" id="IPR000847">
    <property type="entry name" value="LysR_HTH_N"/>
</dbReference>
<dbReference type="InterPro" id="IPR036390">
    <property type="entry name" value="WH_DNA-bd_sf"/>
</dbReference>
<evidence type="ECO:0000256" key="2">
    <source>
        <dbReference type="ARBA" id="ARBA00023015"/>
    </source>
</evidence>
<keyword evidence="4" id="KW-0804">Transcription</keyword>
<proteinExistence type="inferred from homology"/>
<dbReference type="Gene3D" id="1.10.10.10">
    <property type="entry name" value="Winged helix-like DNA-binding domain superfamily/Winged helix DNA-binding domain"/>
    <property type="match status" value="1"/>
</dbReference>
<name>A0A423PH82_9GAMM</name>
<dbReference type="InterPro" id="IPR005119">
    <property type="entry name" value="LysR_subst-bd"/>
</dbReference>
<comment type="similarity">
    <text evidence="1">Belongs to the LysR transcriptional regulatory family.</text>
</comment>
<dbReference type="AlphaFoldDB" id="A0A423PH82"/>